<feature type="transmembrane region" description="Helical" evidence="1">
    <location>
        <begin position="141"/>
        <end position="163"/>
    </location>
</feature>
<reference evidence="2" key="1">
    <citation type="submission" date="2019-11" db="EMBL/GenBank/DDBJ databases">
        <authorList>
            <person name="Feng L."/>
        </authorList>
    </citation>
    <scope>NUCLEOTIDE SEQUENCE</scope>
    <source>
        <strain evidence="2">AundefinedLFYP135</strain>
    </source>
</reference>
<keyword evidence="1" id="KW-1133">Transmembrane helix</keyword>
<proteinExistence type="predicted"/>
<keyword evidence="1" id="KW-0472">Membrane</keyword>
<keyword evidence="1" id="KW-0812">Transmembrane</keyword>
<evidence type="ECO:0000313" key="2">
    <source>
        <dbReference type="EMBL" id="VYS81428.1"/>
    </source>
</evidence>
<evidence type="ECO:0000256" key="1">
    <source>
        <dbReference type="SAM" id="Phobius"/>
    </source>
</evidence>
<feature type="transmembrane region" description="Helical" evidence="1">
    <location>
        <begin position="51"/>
        <end position="72"/>
    </location>
</feature>
<dbReference type="InterPro" id="IPR014535">
    <property type="entry name" value="Hpre_diP_synt_I"/>
</dbReference>
<organism evidence="2">
    <name type="scientific">uncultured Anaerotruncus sp</name>
    <dbReference type="NCBI Taxonomy" id="905011"/>
    <lineage>
        <taxon>Bacteria</taxon>
        <taxon>Bacillati</taxon>
        <taxon>Bacillota</taxon>
        <taxon>Clostridia</taxon>
        <taxon>Eubacteriales</taxon>
        <taxon>Oscillospiraceae</taxon>
        <taxon>Anaerotruncus</taxon>
        <taxon>environmental samples</taxon>
    </lineage>
</organism>
<dbReference type="EMBL" id="CACRSL010000003">
    <property type="protein sequence ID" value="VYS81428.1"/>
    <property type="molecule type" value="Genomic_DNA"/>
</dbReference>
<sequence length="181" mass="18966">MPKPQPGGRIPTIKIALMGLLFALAMALSYVEGLLPVLPALPPGVKLGLSNIVTMYCLFCLGGKEALTLAVLKSLFVLLTRGGVAMAMSLAGGLCSLGIMAALCAFKRFAPSAFLISVAGAVFHNLGQLGMASFILRSQFALAYLPIMVFSGICMGALTGTLLRVLTPYMNTLHVCQTKNT</sequence>
<feature type="transmembrane region" description="Helical" evidence="1">
    <location>
        <begin position="109"/>
        <end position="129"/>
    </location>
</feature>
<dbReference type="AlphaFoldDB" id="A0A6N2RLW6"/>
<dbReference type="Gene3D" id="1.10.1760.20">
    <property type="match status" value="1"/>
</dbReference>
<feature type="transmembrane region" description="Helical" evidence="1">
    <location>
        <begin position="84"/>
        <end position="103"/>
    </location>
</feature>
<accession>A0A6N2RLW6</accession>
<dbReference type="PIRSF" id="PIRSF027391">
    <property type="entry name" value="Hpre_diP_synt_I"/>
    <property type="match status" value="1"/>
</dbReference>
<dbReference type="Pfam" id="PF07456">
    <property type="entry name" value="Hpre_diP_synt_I"/>
    <property type="match status" value="1"/>
</dbReference>
<dbReference type="InterPro" id="IPR010898">
    <property type="entry name" value="Hpre_diP_synth_I"/>
</dbReference>
<name>A0A6N2RLW6_9FIRM</name>
<feature type="transmembrane region" description="Helical" evidence="1">
    <location>
        <begin position="12"/>
        <end position="31"/>
    </location>
</feature>
<protein>
    <submittedName>
        <fullName evidence="2">Heptaprenyl diphosphate synthase component I</fullName>
    </submittedName>
</protein>
<gene>
    <name evidence="2" type="ORF">AULFYP135_00476</name>
</gene>